<name>A0A1I7Z196_9BILA</name>
<organism evidence="3 4">
    <name type="scientific">Steinernema glaseri</name>
    <dbReference type="NCBI Taxonomy" id="37863"/>
    <lineage>
        <taxon>Eukaryota</taxon>
        <taxon>Metazoa</taxon>
        <taxon>Ecdysozoa</taxon>
        <taxon>Nematoda</taxon>
        <taxon>Chromadorea</taxon>
        <taxon>Rhabditida</taxon>
        <taxon>Tylenchina</taxon>
        <taxon>Panagrolaimomorpha</taxon>
        <taxon>Strongyloidoidea</taxon>
        <taxon>Steinernematidae</taxon>
        <taxon>Steinernema</taxon>
    </lineage>
</organism>
<keyword evidence="3" id="KW-1185">Reference proteome</keyword>
<evidence type="ECO:0000313" key="4">
    <source>
        <dbReference type="WBParaSite" id="L893_g21796.t1"/>
    </source>
</evidence>
<accession>A0A1I7Z196</accession>
<dbReference type="PANTHER" id="PTHR23253:SF78">
    <property type="entry name" value="EUKARYOTIC TRANSLATION INITIATION FACTOR 4G1, ISOFORM B-RELATED"/>
    <property type="match status" value="1"/>
</dbReference>
<protein>
    <submittedName>
        <fullName evidence="4">MIF4G domain-containing protein</fullName>
    </submittedName>
</protein>
<dbReference type="PANTHER" id="PTHR23253">
    <property type="entry name" value="EUKARYOTIC TRANSLATION INITIATION FACTOR 4 GAMMA"/>
    <property type="match status" value="1"/>
</dbReference>
<evidence type="ECO:0000313" key="3">
    <source>
        <dbReference type="Proteomes" id="UP000095287"/>
    </source>
</evidence>
<dbReference type="Gene3D" id="1.25.40.180">
    <property type="match status" value="1"/>
</dbReference>
<dbReference type="GO" id="GO:0003743">
    <property type="term" value="F:translation initiation factor activity"/>
    <property type="evidence" value="ECO:0007669"/>
    <property type="project" value="TreeGrafter"/>
</dbReference>
<dbReference type="GO" id="GO:0003729">
    <property type="term" value="F:mRNA binding"/>
    <property type="evidence" value="ECO:0007669"/>
    <property type="project" value="TreeGrafter"/>
</dbReference>
<dbReference type="Pfam" id="PF02854">
    <property type="entry name" value="MIF4G"/>
    <property type="match status" value="1"/>
</dbReference>
<dbReference type="WBParaSite" id="L893_g21796.t1">
    <property type="protein sequence ID" value="L893_g21796.t1"/>
    <property type="gene ID" value="L893_g21796"/>
</dbReference>
<evidence type="ECO:0000259" key="2">
    <source>
        <dbReference type="Pfam" id="PF02854"/>
    </source>
</evidence>
<dbReference type="SUPFAM" id="SSF48371">
    <property type="entry name" value="ARM repeat"/>
    <property type="match status" value="1"/>
</dbReference>
<feature type="domain" description="MIF4G" evidence="2">
    <location>
        <begin position="56"/>
        <end position="205"/>
    </location>
</feature>
<dbReference type="Proteomes" id="UP000095287">
    <property type="component" value="Unplaced"/>
</dbReference>
<proteinExistence type="predicted"/>
<feature type="region of interest" description="Disordered" evidence="1">
    <location>
        <begin position="1"/>
        <end position="38"/>
    </location>
</feature>
<dbReference type="AlphaFoldDB" id="A0A1I7Z196"/>
<sequence length="212" mass="23857">MADTYRTGETKGEDAEGRNEAVLCAEPSPTAENTPKPTLVAMDPKATKLGEMRSEPNKITAFSKEFLAMKDADVLPAAVDMIYKKALGEPMRCAMYSDLCKVQVDNEMREHGTSTFRNGLLARCQRTFEEDGSDPTIKMLQDKMDAFEDPEDKALVQKVIDLFEKKSKARYLANILFIGELFRHGLIAPSIVMWCLVRLLRRDEDEVGMVIQ</sequence>
<feature type="compositionally biased region" description="Basic and acidic residues" evidence="1">
    <location>
        <begin position="1"/>
        <end position="19"/>
    </location>
</feature>
<dbReference type="GO" id="GO:0016281">
    <property type="term" value="C:eukaryotic translation initiation factor 4F complex"/>
    <property type="evidence" value="ECO:0007669"/>
    <property type="project" value="TreeGrafter"/>
</dbReference>
<dbReference type="InterPro" id="IPR016024">
    <property type="entry name" value="ARM-type_fold"/>
</dbReference>
<reference evidence="4" key="1">
    <citation type="submission" date="2016-11" db="UniProtKB">
        <authorList>
            <consortium name="WormBaseParasite"/>
        </authorList>
    </citation>
    <scope>IDENTIFICATION</scope>
</reference>
<evidence type="ECO:0000256" key="1">
    <source>
        <dbReference type="SAM" id="MobiDB-lite"/>
    </source>
</evidence>
<dbReference type="InterPro" id="IPR003890">
    <property type="entry name" value="MIF4G-like_typ-3"/>
</dbReference>